<evidence type="ECO:0000256" key="1">
    <source>
        <dbReference type="SAM" id="Phobius"/>
    </source>
</evidence>
<evidence type="ECO:0000313" key="5">
    <source>
        <dbReference type="Proteomes" id="UP000070409"/>
    </source>
</evidence>
<keyword evidence="1" id="KW-0812">Transmembrane</keyword>
<feature type="transmembrane region" description="Helical" evidence="1">
    <location>
        <begin position="100"/>
        <end position="118"/>
    </location>
</feature>
<dbReference type="RefSeq" id="WP_068575127.1">
    <property type="nucleotide sequence ID" value="NZ_LSRE01000050.1"/>
</dbReference>
<keyword evidence="5" id="KW-1185">Reference proteome</keyword>
<name>A0A138A0R7_9ACTN</name>
<protein>
    <submittedName>
        <fullName evidence="3">Uncharacterized protein</fullName>
    </submittedName>
</protein>
<feature type="transmembrane region" description="Helical" evidence="1">
    <location>
        <begin position="67"/>
        <end position="88"/>
    </location>
</feature>
<reference evidence="2 5" key="2">
    <citation type="submission" date="2016-02" db="EMBL/GenBank/DDBJ databases">
        <authorList>
            <person name="Teng J.L."/>
            <person name="Tang Y."/>
            <person name="Huang Y."/>
            <person name="Guo F."/>
            <person name="Wei W."/>
            <person name="Chen J.H."/>
            <person name="Wong S.Y."/>
            <person name="Lau S.K."/>
            <person name="Woo P.C."/>
        </authorList>
    </citation>
    <scope>NUCLEOTIDE SEQUENCE [LARGE SCALE GENOMIC DNA]</scope>
    <source>
        <strain evidence="2 5">JCM 13375</strain>
    </source>
</reference>
<evidence type="ECO:0000313" key="4">
    <source>
        <dbReference type="Proteomes" id="UP000070258"/>
    </source>
</evidence>
<proteinExistence type="predicted"/>
<reference evidence="4" key="1">
    <citation type="submission" date="2016-02" db="EMBL/GenBank/DDBJ databases">
        <authorList>
            <person name="Wen L."/>
            <person name="He K."/>
            <person name="Yang H."/>
        </authorList>
    </citation>
    <scope>NUCLEOTIDE SEQUENCE [LARGE SCALE GENOMIC DNA]</scope>
    <source>
        <strain evidence="4">JCM 15929</strain>
    </source>
</reference>
<evidence type="ECO:0000313" key="3">
    <source>
        <dbReference type="EMBL" id="KXP04022.1"/>
    </source>
</evidence>
<comment type="caution">
    <text evidence="3">The sequence shown here is derived from an EMBL/GenBank/DDBJ whole genome shotgun (WGS) entry which is preliminary data.</text>
</comment>
<dbReference type="Proteomes" id="UP000070409">
    <property type="component" value="Unassembled WGS sequence"/>
</dbReference>
<evidence type="ECO:0000313" key="2">
    <source>
        <dbReference type="EMBL" id="KXO88897.1"/>
    </source>
</evidence>
<dbReference type="AlphaFoldDB" id="A0A138A0R7"/>
<keyword evidence="1" id="KW-1133">Transmembrane helix</keyword>
<feature type="transmembrane region" description="Helical" evidence="1">
    <location>
        <begin position="37"/>
        <end position="55"/>
    </location>
</feature>
<keyword evidence="1" id="KW-0472">Membrane</keyword>
<sequence>MTEQFSNPTPDEARRALAHAAGASVATSADRTRLERGLIAIGLAVAALVLALRLTVGNLDAPGWIRFGGFGVVMAVYVVAITVAVLAMRRAAASPRGFTLRYNLGLGLTMLLYAGYVVAQSVRVDDAVPWMWTVLAALVTMIPALLAAHSISRLALR</sequence>
<gene>
    <name evidence="3" type="ORF">AXK60_19975</name>
    <name evidence="2" type="ORF">AXK61_09595</name>
</gene>
<accession>A0A138A0R7</accession>
<dbReference type="EMBL" id="LSRE01000050">
    <property type="protein sequence ID" value="KXO88897.1"/>
    <property type="molecule type" value="Genomic_DNA"/>
</dbReference>
<dbReference type="EMBL" id="LSRF01000058">
    <property type="protein sequence ID" value="KXP04022.1"/>
    <property type="molecule type" value="Genomic_DNA"/>
</dbReference>
<dbReference type="STRING" id="239498.AXK60_19975"/>
<dbReference type="OrthoDB" id="4773975at2"/>
<dbReference type="Proteomes" id="UP000070258">
    <property type="component" value="Unassembled WGS sequence"/>
</dbReference>
<organism evidence="3 4">
    <name type="scientific">Tsukamurella pseudospumae</name>
    <dbReference type="NCBI Taxonomy" id="239498"/>
    <lineage>
        <taxon>Bacteria</taxon>
        <taxon>Bacillati</taxon>
        <taxon>Actinomycetota</taxon>
        <taxon>Actinomycetes</taxon>
        <taxon>Mycobacteriales</taxon>
        <taxon>Tsukamurellaceae</taxon>
        <taxon>Tsukamurella</taxon>
    </lineage>
</organism>
<reference evidence="3" key="3">
    <citation type="submission" date="2016-02" db="EMBL/GenBank/DDBJ databases">
        <authorList>
            <person name="Teng J.L."/>
            <person name="Yang Y."/>
            <person name="Huang Y."/>
            <person name="Guo F."/>
            <person name="Wei W."/>
            <person name="Chen J.H."/>
            <person name="Wong S.Y."/>
            <person name="Lau S.K."/>
            <person name="Woo P.C."/>
        </authorList>
    </citation>
    <scope>NUCLEOTIDE SEQUENCE</scope>
    <source>
        <strain evidence="3">JCM 15929</strain>
    </source>
</reference>
<feature type="transmembrane region" description="Helical" evidence="1">
    <location>
        <begin position="130"/>
        <end position="148"/>
    </location>
</feature>